<gene>
    <name evidence="3" type="ORF">LCGC14_3078570</name>
</gene>
<reference evidence="3" key="1">
    <citation type="journal article" date="2015" name="Nature">
        <title>Complex archaea that bridge the gap between prokaryotes and eukaryotes.</title>
        <authorList>
            <person name="Spang A."/>
            <person name="Saw J.H."/>
            <person name="Jorgensen S.L."/>
            <person name="Zaremba-Niedzwiedzka K."/>
            <person name="Martijn J."/>
            <person name="Lind A.E."/>
            <person name="van Eijk R."/>
            <person name="Schleper C."/>
            <person name="Guy L."/>
            <person name="Ettema T.J."/>
        </authorList>
    </citation>
    <scope>NUCLEOTIDE SEQUENCE</scope>
</reference>
<evidence type="ECO:0000256" key="1">
    <source>
        <dbReference type="SAM" id="MobiDB-lite"/>
    </source>
</evidence>
<evidence type="ECO:0000313" key="3">
    <source>
        <dbReference type="EMBL" id="KKK55041.1"/>
    </source>
</evidence>
<evidence type="ECO:0000259" key="2">
    <source>
        <dbReference type="Pfam" id="PF05598"/>
    </source>
</evidence>
<dbReference type="InterPro" id="IPR008490">
    <property type="entry name" value="Transposase_InsH_N"/>
</dbReference>
<dbReference type="Pfam" id="PF05598">
    <property type="entry name" value="DUF772"/>
    <property type="match status" value="1"/>
</dbReference>
<protein>
    <recommendedName>
        <fullName evidence="2">Transposase InsH N-terminal domain-containing protein</fullName>
    </recommendedName>
</protein>
<sequence length="349" mass="37781">SYREDGHGAAAHDPQMMLTLLAYAYSVGERSSRQIERRCREDVAFRVICANQAPDHATIARFRARHEAAIAELFGGVLALCARAGLIEVGVVALDGTKLAAAASERATRTYEQIAAEILKEAAAIDAAEDELYGDARGDELPEGLRTSGDRKKRLREAKQALDAERAAKAKPIPRQRAKRLAECKRRLEQDLALERHVIAEHDAWRRRGIASDGSRRMAGHNLKDHPLPEQPAGKINLTDPDSKNLKTPRGWVQGYNAQAVVSADQIVVAAEISTEAVDSPNLEPMVAAACAELGAAGIDDQPGVVLADAGYWKNDAIEAVVGRGIQTLIAPDADKRTQPRPGRRGGLY</sequence>
<feature type="domain" description="Transposase InsH N-terminal" evidence="2">
    <location>
        <begin position="3"/>
        <end position="65"/>
    </location>
</feature>
<proteinExistence type="predicted"/>
<dbReference type="EMBL" id="LAZR01065687">
    <property type="protein sequence ID" value="KKK55041.1"/>
    <property type="molecule type" value="Genomic_DNA"/>
</dbReference>
<name>A0A0F8Z4Q1_9ZZZZ</name>
<organism evidence="3">
    <name type="scientific">marine sediment metagenome</name>
    <dbReference type="NCBI Taxonomy" id="412755"/>
    <lineage>
        <taxon>unclassified sequences</taxon>
        <taxon>metagenomes</taxon>
        <taxon>ecological metagenomes</taxon>
    </lineage>
</organism>
<feature type="non-terminal residue" evidence="3">
    <location>
        <position position="349"/>
    </location>
</feature>
<feature type="region of interest" description="Disordered" evidence="1">
    <location>
        <begin position="212"/>
        <end position="243"/>
    </location>
</feature>
<dbReference type="PANTHER" id="PTHR33408">
    <property type="entry name" value="TRANSPOSASE"/>
    <property type="match status" value="1"/>
</dbReference>
<dbReference type="AlphaFoldDB" id="A0A0F8Z4Q1"/>
<comment type="caution">
    <text evidence="3">The sequence shown here is derived from an EMBL/GenBank/DDBJ whole genome shotgun (WGS) entry which is preliminary data.</text>
</comment>
<accession>A0A0F8Z4Q1</accession>
<feature type="non-terminal residue" evidence="3">
    <location>
        <position position="1"/>
    </location>
</feature>
<dbReference type="PANTHER" id="PTHR33408:SF2">
    <property type="entry name" value="TRANSPOSASE DDE DOMAIN-CONTAINING PROTEIN"/>
    <property type="match status" value="1"/>
</dbReference>